<dbReference type="EMBL" id="UOFL01000160">
    <property type="protein sequence ID" value="VAW78655.1"/>
    <property type="molecule type" value="Genomic_DNA"/>
</dbReference>
<feature type="non-terminal residue" evidence="1">
    <location>
        <position position="186"/>
    </location>
</feature>
<evidence type="ECO:0008006" key="2">
    <source>
        <dbReference type="Google" id="ProtNLM"/>
    </source>
</evidence>
<accession>A0A3B0YCT3</accession>
<proteinExistence type="predicted"/>
<gene>
    <name evidence="1" type="ORF">MNBD_GAMMA12-2422</name>
</gene>
<organism evidence="1">
    <name type="scientific">hydrothermal vent metagenome</name>
    <dbReference type="NCBI Taxonomy" id="652676"/>
    <lineage>
        <taxon>unclassified sequences</taxon>
        <taxon>metagenomes</taxon>
        <taxon>ecological metagenomes</taxon>
    </lineage>
</organism>
<reference evidence="1" key="1">
    <citation type="submission" date="2018-06" db="EMBL/GenBank/DDBJ databases">
        <authorList>
            <person name="Zhirakovskaya E."/>
        </authorList>
    </citation>
    <scope>NUCLEOTIDE SEQUENCE</scope>
</reference>
<sequence length="186" mass="20237">MLTTKKLLIAAVSSYSFISQPIMAADWTENITIKGFASAVYQISDDPVFFNGDCQRTISGVSQNPCDAAAPAGGLPGTVNGITSAEGGINEDGSFRRTRIGLNINARVNDNTTVQTQFMVLEEASEYKMILDWGFISIDLNEKNSIRAGKLKMPVGLVNEFQNVGFALPWIEAPQLFYTTQFNGPN</sequence>
<dbReference type="AlphaFoldDB" id="A0A3B0YCT3"/>
<protein>
    <recommendedName>
        <fullName evidence="2">Porin</fullName>
    </recommendedName>
</protein>
<evidence type="ECO:0000313" key="1">
    <source>
        <dbReference type="EMBL" id="VAW78655.1"/>
    </source>
</evidence>
<dbReference type="SUPFAM" id="SSF56935">
    <property type="entry name" value="Porins"/>
    <property type="match status" value="1"/>
</dbReference>
<name>A0A3B0YCT3_9ZZZZ</name>